<dbReference type="PANTHER" id="PTHR35793:SF2">
    <property type="entry name" value="INNER MEMBRANE PROTEIN YJIG"/>
    <property type="match status" value="1"/>
</dbReference>
<feature type="transmembrane region" description="Helical" evidence="1">
    <location>
        <begin position="139"/>
        <end position="162"/>
    </location>
</feature>
<feature type="domain" description="Nucleoside transporter/FeoB GTPase Gate" evidence="2">
    <location>
        <begin position="35"/>
        <end position="124"/>
    </location>
</feature>
<dbReference type="InterPro" id="IPR052549">
    <property type="entry name" value="SpmB"/>
</dbReference>
<dbReference type="Proteomes" id="UP000430564">
    <property type="component" value="Unassembled WGS sequence"/>
</dbReference>
<evidence type="ECO:0000256" key="1">
    <source>
        <dbReference type="SAM" id="Phobius"/>
    </source>
</evidence>
<dbReference type="OrthoDB" id="5339503at2"/>
<feature type="transmembrane region" description="Helical" evidence="1">
    <location>
        <begin position="77"/>
        <end position="97"/>
    </location>
</feature>
<dbReference type="AlphaFoldDB" id="A0A6I1EJ92"/>
<gene>
    <name evidence="3" type="ORF">GBM95_07870</name>
</gene>
<dbReference type="InterPro" id="IPR011642">
    <property type="entry name" value="Gate_dom"/>
</dbReference>
<dbReference type="GO" id="GO:0005886">
    <property type="term" value="C:plasma membrane"/>
    <property type="evidence" value="ECO:0007669"/>
    <property type="project" value="TreeGrafter"/>
</dbReference>
<reference evidence="3 4" key="1">
    <citation type="submission" date="2019-10" db="EMBL/GenBank/DDBJ databases">
        <title>Genome diversity of Sutterella seckii.</title>
        <authorList>
            <person name="Chaplin A.V."/>
            <person name="Sokolova S.R."/>
            <person name="Mosin K.A."/>
            <person name="Ivanova E.L."/>
            <person name="Kochetkova T.O."/>
            <person name="Goltsov A.Y."/>
            <person name="Trofimov D.Y."/>
            <person name="Efimov B.A."/>
        </authorList>
    </citation>
    <scope>NUCLEOTIDE SEQUENCE [LARGE SCALE GENOMIC DNA]</scope>
    <source>
        <strain evidence="3 4">ASD393</strain>
    </source>
</reference>
<dbReference type="PANTHER" id="PTHR35793">
    <property type="entry name" value="INNER MEMBRANE PROTEIN YJIG"/>
    <property type="match status" value="1"/>
</dbReference>
<sequence>MTANEKNEAAGKPASQNPFDIFIAGVRKGLNIVLYSLLPNVLMAFVLTQILRLFGVMDFLGETCGGLMGLFGLPGEAITVLLATWLSCGAGVGVAASLASHGTLQPHDITILAPAFILMASQIQYMGRLLGVADVPKKYWPVLMLNSVLMAFIGMILMRIVFL</sequence>
<evidence type="ECO:0000259" key="2">
    <source>
        <dbReference type="Pfam" id="PF07670"/>
    </source>
</evidence>
<dbReference type="NCBIfam" id="NF007811">
    <property type="entry name" value="PRK10519.1"/>
    <property type="match status" value="1"/>
</dbReference>
<evidence type="ECO:0000313" key="3">
    <source>
        <dbReference type="EMBL" id="KAB7657846.1"/>
    </source>
</evidence>
<evidence type="ECO:0000313" key="4">
    <source>
        <dbReference type="Proteomes" id="UP000430564"/>
    </source>
</evidence>
<name>A0A6I1EJ92_9BURK</name>
<dbReference type="Pfam" id="PF07670">
    <property type="entry name" value="Gate"/>
    <property type="match status" value="1"/>
</dbReference>
<comment type="caution">
    <text evidence="3">The sequence shown here is derived from an EMBL/GenBank/DDBJ whole genome shotgun (WGS) entry which is preliminary data.</text>
</comment>
<keyword evidence="1" id="KW-1133">Transmembrane helix</keyword>
<feature type="transmembrane region" description="Helical" evidence="1">
    <location>
        <begin position="109"/>
        <end position="127"/>
    </location>
</feature>
<organism evidence="3 4">
    <name type="scientific">Sutterella seckii</name>
    <dbReference type="NCBI Taxonomy" id="1944635"/>
    <lineage>
        <taxon>Bacteria</taxon>
        <taxon>Pseudomonadati</taxon>
        <taxon>Pseudomonadota</taxon>
        <taxon>Betaproteobacteria</taxon>
        <taxon>Burkholderiales</taxon>
        <taxon>Sutterellaceae</taxon>
        <taxon>Sutterella</taxon>
    </lineage>
</organism>
<dbReference type="EMBL" id="WEHX01000052">
    <property type="protein sequence ID" value="KAB7657846.1"/>
    <property type="molecule type" value="Genomic_DNA"/>
</dbReference>
<feature type="transmembrane region" description="Helical" evidence="1">
    <location>
        <begin position="32"/>
        <end position="57"/>
    </location>
</feature>
<proteinExistence type="predicted"/>
<keyword evidence="1" id="KW-0812">Transmembrane</keyword>
<keyword evidence="1" id="KW-0472">Membrane</keyword>
<accession>A0A6I1EJ92</accession>
<protein>
    <recommendedName>
        <fullName evidence="2">Nucleoside transporter/FeoB GTPase Gate domain-containing protein</fullName>
    </recommendedName>
</protein>
<dbReference type="RefSeq" id="WP_152158591.1">
    <property type="nucleotide sequence ID" value="NZ_WEHX01000052.1"/>
</dbReference>